<proteinExistence type="inferred from homology"/>
<feature type="transmembrane region" description="Helical" evidence="7">
    <location>
        <begin position="324"/>
        <end position="356"/>
    </location>
</feature>
<evidence type="ECO:0000313" key="10">
    <source>
        <dbReference type="Proteomes" id="UP000217986"/>
    </source>
</evidence>
<comment type="similarity">
    <text evidence="2">Belongs to the EamA transporter family.</text>
</comment>
<evidence type="ECO:0000256" key="6">
    <source>
        <dbReference type="SAM" id="MobiDB-lite"/>
    </source>
</evidence>
<dbReference type="PANTHER" id="PTHR32322">
    <property type="entry name" value="INNER MEMBRANE TRANSPORTER"/>
    <property type="match status" value="1"/>
</dbReference>
<keyword evidence="4 7" id="KW-1133">Transmembrane helix</keyword>
<keyword evidence="3 7" id="KW-0812">Transmembrane</keyword>
<feature type="transmembrane region" description="Helical" evidence="7">
    <location>
        <begin position="98"/>
        <end position="120"/>
    </location>
</feature>
<feature type="transmembrane region" description="Helical" evidence="7">
    <location>
        <begin position="166"/>
        <end position="186"/>
    </location>
</feature>
<evidence type="ECO:0000256" key="1">
    <source>
        <dbReference type="ARBA" id="ARBA00004141"/>
    </source>
</evidence>
<dbReference type="SUPFAM" id="SSF103481">
    <property type="entry name" value="Multidrug resistance efflux transporter EmrE"/>
    <property type="match status" value="2"/>
</dbReference>
<keyword evidence="10" id="KW-1185">Reference proteome</keyword>
<dbReference type="Pfam" id="PF00892">
    <property type="entry name" value="EamA"/>
    <property type="match status" value="2"/>
</dbReference>
<feature type="domain" description="EamA" evidence="8">
    <location>
        <begin position="72"/>
        <end position="211"/>
    </location>
</feature>
<feature type="transmembrane region" description="Helical" evidence="7">
    <location>
        <begin position="141"/>
        <end position="160"/>
    </location>
</feature>
<keyword evidence="5 7" id="KW-0472">Membrane</keyword>
<reference evidence="9 10" key="1">
    <citation type="journal article" date="2017" name="ISME J.">
        <title>Unveiling bifidobacterial biogeography across the mammalian branch of the tree of life.</title>
        <authorList>
            <person name="Milani C."/>
            <person name="Mangifesta M."/>
            <person name="Mancabelli L."/>
            <person name="Lugli G.A."/>
            <person name="James K."/>
            <person name="Duranti S."/>
            <person name="Turroni F."/>
            <person name="Ferrario C."/>
            <person name="Ossiprandi M.C."/>
            <person name="van Sinderen D."/>
            <person name="Ventura M."/>
        </authorList>
    </citation>
    <scope>NUCLEOTIDE SEQUENCE [LARGE SCALE GENOMIC DNA]</scope>
    <source>
        <strain evidence="9 10">70</strain>
    </source>
</reference>
<dbReference type="InterPro" id="IPR000620">
    <property type="entry name" value="EamA_dom"/>
</dbReference>
<dbReference type="AlphaFoldDB" id="A0A2A2ELG8"/>
<organism evidence="9 10">
    <name type="scientific">Bifidobacterium italicum</name>
    <dbReference type="NCBI Taxonomy" id="1960968"/>
    <lineage>
        <taxon>Bacteria</taxon>
        <taxon>Bacillati</taxon>
        <taxon>Actinomycetota</taxon>
        <taxon>Actinomycetes</taxon>
        <taxon>Bifidobacteriales</taxon>
        <taxon>Bifidobacteriaceae</taxon>
        <taxon>Bifidobacterium</taxon>
    </lineage>
</organism>
<feature type="domain" description="EamA" evidence="8">
    <location>
        <begin position="224"/>
        <end position="356"/>
    </location>
</feature>
<comment type="caution">
    <text evidence="9">The sequence shown here is derived from an EMBL/GenBank/DDBJ whole genome shotgun (WGS) entry which is preliminary data.</text>
</comment>
<feature type="transmembrane region" description="Helical" evidence="7">
    <location>
        <begin position="253"/>
        <end position="272"/>
    </location>
</feature>
<feature type="region of interest" description="Disordered" evidence="6">
    <location>
        <begin position="1"/>
        <end position="37"/>
    </location>
</feature>
<feature type="transmembrane region" description="Helical" evidence="7">
    <location>
        <begin position="70"/>
        <end position="86"/>
    </location>
</feature>
<dbReference type="InterPro" id="IPR037185">
    <property type="entry name" value="EmrE-like"/>
</dbReference>
<dbReference type="InterPro" id="IPR050638">
    <property type="entry name" value="AA-Vitamin_Transporters"/>
</dbReference>
<dbReference type="GO" id="GO:0016020">
    <property type="term" value="C:membrane"/>
    <property type="evidence" value="ECO:0007669"/>
    <property type="project" value="UniProtKB-SubCell"/>
</dbReference>
<dbReference type="EMBL" id="MVOG01000005">
    <property type="protein sequence ID" value="PAU69883.1"/>
    <property type="molecule type" value="Genomic_DNA"/>
</dbReference>
<evidence type="ECO:0000259" key="8">
    <source>
        <dbReference type="Pfam" id="PF00892"/>
    </source>
</evidence>
<feature type="transmembrane region" description="Helical" evidence="7">
    <location>
        <begin position="198"/>
        <end position="220"/>
    </location>
</feature>
<evidence type="ECO:0000256" key="3">
    <source>
        <dbReference type="ARBA" id="ARBA00022692"/>
    </source>
</evidence>
<feature type="compositionally biased region" description="Polar residues" evidence="6">
    <location>
        <begin position="1"/>
        <end position="11"/>
    </location>
</feature>
<protein>
    <submittedName>
        <fullName evidence="9">Permease</fullName>
    </submittedName>
</protein>
<gene>
    <name evidence="9" type="ORF">B1400_0418</name>
</gene>
<evidence type="ECO:0000256" key="2">
    <source>
        <dbReference type="ARBA" id="ARBA00007362"/>
    </source>
</evidence>
<name>A0A2A2ELG8_9BIFI</name>
<evidence type="ECO:0000256" key="4">
    <source>
        <dbReference type="ARBA" id="ARBA00022989"/>
    </source>
</evidence>
<accession>A0A2A2ELG8</accession>
<evidence type="ECO:0000313" key="9">
    <source>
        <dbReference type="EMBL" id="PAU69883.1"/>
    </source>
</evidence>
<sequence>MSTKAGRTVTRNAHDDRDDANGTADAGRSAQEQVQDLLSRSAHEERADAAQTLADETVATQSLEQTPRRMMAGVLCTLLGGALWGINGSVSKILMEGYHIAPLWLACVREIIAGLIFLGCAAVGSRRALAAAVKSVREYPMYMFTALTCVTLVQVAYLFSIHWTNAGTATVLQTVNLLMVLVYVCVRGRRRPTAKEIIGVTLAFAGVWLLATGGNVSSLALPLPGLLWGLADAFSCACLAIIPVMLIAKYGNFVVNGITFLLSGLLLTPFVQPWKDVPQLDARGWGLLLFTIVVGTFVAFWLYMAGVVRIGSMRATMLGTIEPVMATITAVMWTGAVFTGTDLAGFALIIVMSFLVR</sequence>
<dbReference type="RefSeq" id="WP_095612818.1">
    <property type="nucleotide sequence ID" value="NZ_MVOG01000005.1"/>
</dbReference>
<feature type="transmembrane region" description="Helical" evidence="7">
    <location>
        <begin position="284"/>
        <end position="303"/>
    </location>
</feature>
<dbReference type="PANTHER" id="PTHR32322:SF2">
    <property type="entry name" value="EAMA DOMAIN-CONTAINING PROTEIN"/>
    <property type="match status" value="1"/>
</dbReference>
<evidence type="ECO:0000256" key="5">
    <source>
        <dbReference type="ARBA" id="ARBA00023136"/>
    </source>
</evidence>
<feature type="transmembrane region" description="Helical" evidence="7">
    <location>
        <begin position="226"/>
        <end position="246"/>
    </location>
</feature>
<dbReference type="Proteomes" id="UP000217986">
    <property type="component" value="Unassembled WGS sequence"/>
</dbReference>
<comment type="subcellular location">
    <subcellularLocation>
        <location evidence="1">Membrane</location>
        <topology evidence="1">Multi-pass membrane protein</topology>
    </subcellularLocation>
</comment>
<evidence type="ECO:0000256" key="7">
    <source>
        <dbReference type="SAM" id="Phobius"/>
    </source>
</evidence>
<dbReference type="OrthoDB" id="9810818at2"/>